<dbReference type="AlphaFoldDB" id="A0A6M0RKR3"/>
<accession>A0A6M0RKR3</accession>
<protein>
    <submittedName>
        <fullName evidence="2">VOC family protein</fullName>
    </submittedName>
</protein>
<dbReference type="PANTHER" id="PTHR33993:SF2">
    <property type="entry name" value="VOC DOMAIN-CONTAINING PROTEIN"/>
    <property type="match status" value="1"/>
</dbReference>
<dbReference type="RefSeq" id="WP_163669627.1">
    <property type="nucleotide sequence ID" value="NZ_QXHD01000004.1"/>
</dbReference>
<dbReference type="InterPro" id="IPR053863">
    <property type="entry name" value="Glyoxy/Ble-like_N"/>
</dbReference>
<comment type="caution">
    <text evidence="2">The sequence shown here is derived from an EMBL/GenBank/DDBJ whole genome shotgun (WGS) entry which is preliminary data.</text>
</comment>
<proteinExistence type="predicted"/>
<gene>
    <name evidence="2" type="ORF">DXZ20_12005</name>
</gene>
<evidence type="ECO:0000259" key="1">
    <source>
        <dbReference type="PROSITE" id="PS51819"/>
    </source>
</evidence>
<dbReference type="InterPro" id="IPR037523">
    <property type="entry name" value="VOC_core"/>
</dbReference>
<dbReference type="InterPro" id="IPR029068">
    <property type="entry name" value="Glyas_Bleomycin-R_OHBP_Dase"/>
</dbReference>
<reference evidence="2 3" key="1">
    <citation type="journal article" date="2020" name="Microb. Ecol.">
        <title>Ecogenomics of the Marine Benthic Filamentous Cyanobacterium Adonisia.</title>
        <authorList>
            <person name="Walter J.M."/>
            <person name="Coutinho F.H."/>
            <person name="Leomil L."/>
            <person name="Hargreaves P.I."/>
            <person name="Campeao M.E."/>
            <person name="Vieira V.V."/>
            <person name="Silva B.S."/>
            <person name="Fistarol G.O."/>
            <person name="Salomon P.S."/>
            <person name="Sawabe T."/>
            <person name="Mino S."/>
            <person name="Hosokawa M."/>
            <person name="Miyashita H."/>
            <person name="Maruyama F."/>
            <person name="van Verk M.C."/>
            <person name="Dutilh B.E."/>
            <person name="Thompson C.C."/>
            <person name="Thompson F.L."/>
        </authorList>
    </citation>
    <scope>NUCLEOTIDE SEQUENCE [LARGE SCALE GENOMIC DNA]</scope>
    <source>
        <strain evidence="2 3">CCMR0081</strain>
    </source>
</reference>
<dbReference type="SUPFAM" id="SSF54593">
    <property type="entry name" value="Glyoxalase/Bleomycin resistance protein/Dihydroxybiphenyl dioxygenase"/>
    <property type="match status" value="1"/>
</dbReference>
<dbReference type="Pfam" id="PF22677">
    <property type="entry name" value="Ble-like_N"/>
    <property type="match status" value="1"/>
</dbReference>
<dbReference type="CDD" id="cd07247">
    <property type="entry name" value="SgaA_N_like"/>
    <property type="match status" value="1"/>
</dbReference>
<organism evidence="2 3">
    <name type="scientific">Adonisia turfae CCMR0081</name>
    <dbReference type="NCBI Taxonomy" id="2292702"/>
    <lineage>
        <taxon>Bacteria</taxon>
        <taxon>Bacillati</taxon>
        <taxon>Cyanobacteriota</taxon>
        <taxon>Adonisia</taxon>
        <taxon>Adonisia turfae</taxon>
    </lineage>
</organism>
<sequence length="123" mass="13225">MNSLVSYFEIPVTDIDRAVTFYGTVFSNTLERTTIDGVNMALFPVTEEGQGISGALAQGESYVPSKEGPRLYFSVTNIDLTLSRVVAVGGKVAYPKTSIGELGWVAEFEDTEGNLIALHSNNG</sequence>
<dbReference type="Proteomes" id="UP000481033">
    <property type="component" value="Unassembled WGS sequence"/>
</dbReference>
<evidence type="ECO:0000313" key="3">
    <source>
        <dbReference type="Proteomes" id="UP000481033"/>
    </source>
</evidence>
<dbReference type="Gene3D" id="3.10.180.10">
    <property type="entry name" value="2,3-Dihydroxybiphenyl 1,2-Dioxygenase, domain 1"/>
    <property type="match status" value="1"/>
</dbReference>
<dbReference type="InterPro" id="IPR052164">
    <property type="entry name" value="Anthracycline_SecMetBiosynth"/>
</dbReference>
<name>A0A6M0RKR3_9CYAN</name>
<keyword evidence="3" id="KW-1185">Reference proteome</keyword>
<dbReference type="PANTHER" id="PTHR33993">
    <property type="entry name" value="GLYOXALASE-RELATED"/>
    <property type="match status" value="1"/>
</dbReference>
<evidence type="ECO:0000313" key="2">
    <source>
        <dbReference type="EMBL" id="NEZ56383.1"/>
    </source>
</evidence>
<dbReference type="EMBL" id="QXHD01000004">
    <property type="protein sequence ID" value="NEZ56383.1"/>
    <property type="molecule type" value="Genomic_DNA"/>
</dbReference>
<feature type="domain" description="VOC" evidence="1">
    <location>
        <begin position="4"/>
        <end position="121"/>
    </location>
</feature>
<dbReference type="PROSITE" id="PS51819">
    <property type="entry name" value="VOC"/>
    <property type="match status" value="1"/>
</dbReference>